<keyword evidence="1" id="KW-0812">Transmembrane</keyword>
<accession>A0ABW1D8G4</accession>
<comment type="caution">
    <text evidence="2">The sequence shown here is derived from an EMBL/GenBank/DDBJ whole genome shotgun (WGS) entry which is preliminary data.</text>
</comment>
<feature type="transmembrane region" description="Helical" evidence="1">
    <location>
        <begin position="6"/>
        <end position="27"/>
    </location>
</feature>
<protein>
    <submittedName>
        <fullName evidence="2">Uncharacterized protein</fullName>
    </submittedName>
</protein>
<keyword evidence="3" id="KW-1185">Reference proteome</keyword>
<feature type="transmembrane region" description="Helical" evidence="1">
    <location>
        <begin position="64"/>
        <end position="85"/>
    </location>
</feature>
<feature type="transmembrane region" description="Helical" evidence="1">
    <location>
        <begin position="39"/>
        <end position="58"/>
    </location>
</feature>
<reference evidence="3" key="1">
    <citation type="journal article" date="2019" name="Int. J. Syst. Evol. Microbiol.">
        <title>The Global Catalogue of Microorganisms (GCM) 10K type strain sequencing project: providing services to taxonomists for standard genome sequencing and annotation.</title>
        <authorList>
            <consortium name="The Broad Institute Genomics Platform"/>
            <consortium name="The Broad Institute Genome Sequencing Center for Infectious Disease"/>
            <person name="Wu L."/>
            <person name="Ma J."/>
        </authorList>
    </citation>
    <scope>NUCLEOTIDE SEQUENCE [LARGE SCALE GENOMIC DNA]</scope>
    <source>
        <strain evidence="3">CCUG 53903</strain>
    </source>
</reference>
<dbReference type="Proteomes" id="UP001596058">
    <property type="component" value="Unassembled WGS sequence"/>
</dbReference>
<gene>
    <name evidence="2" type="ORF">ACFPZ3_60480</name>
</gene>
<sequence>MSDTVWVRGVIVAVSSLVMFAFVVGVSRGRRRAYLRLRIVSGVMVVAIAVLVSLPGFLPAWMRVEQGVCGVLLVGVIAILNGGYLRSVFAGG</sequence>
<name>A0ABW1D8G4_9ACTN</name>
<evidence type="ECO:0000313" key="3">
    <source>
        <dbReference type="Proteomes" id="UP001596058"/>
    </source>
</evidence>
<evidence type="ECO:0000313" key="2">
    <source>
        <dbReference type="EMBL" id="MFC5834094.1"/>
    </source>
</evidence>
<proteinExistence type="predicted"/>
<evidence type="ECO:0000256" key="1">
    <source>
        <dbReference type="SAM" id="Phobius"/>
    </source>
</evidence>
<keyword evidence="1" id="KW-1133">Transmembrane helix</keyword>
<dbReference type="EMBL" id="JBHSPA010000108">
    <property type="protein sequence ID" value="MFC5834094.1"/>
    <property type="molecule type" value="Genomic_DNA"/>
</dbReference>
<keyword evidence="1" id="KW-0472">Membrane</keyword>
<organism evidence="2 3">
    <name type="scientific">Nonomuraea insulae</name>
    <dbReference type="NCBI Taxonomy" id="1616787"/>
    <lineage>
        <taxon>Bacteria</taxon>
        <taxon>Bacillati</taxon>
        <taxon>Actinomycetota</taxon>
        <taxon>Actinomycetes</taxon>
        <taxon>Streptosporangiales</taxon>
        <taxon>Streptosporangiaceae</taxon>
        <taxon>Nonomuraea</taxon>
    </lineage>
</organism>
<dbReference type="RefSeq" id="WP_379523508.1">
    <property type="nucleotide sequence ID" value="NZ_JBHSPA010000108.1"/>
</dbReference>